<name>A0A2P8IJ59_SACCR</name>
<evidence type="ECO:0000313" key="3">
    <source>
        <dbReference type="Proteomes" id="UP000241118"/>
    </source>
</evidence>
<organism evidence="2 3">
    <name type="scientific">Saccharothrix carnea</name>
    <dbReference type="NCBI Taxonomy" id="1280637"/>
    <lineage>
        <taxon>Bacteria</taxon>
        <taxon>Bacillati</taxon>
        <taxon>Actinomycetota</taxon>
        <taxon>Actinomycetes</taxon>
        <taxon>Pseudonocardiales</taxon>
        <taxon>Pseudonocardiaceae</taxon>
        <taxon>Saccharothrix</taxon>
    </lineage>
</organism>
<dbReference type="Proteomes" id="UP000241118">
    <property type="component" value="Unassembled WGS sequence"/>
</dbReference>
<proteinExistence type="predicted"/>
<evidence type="ECO:0008006" key="4">
    <source>
        <dbReference type="Google" id="ProtNLM"/>
    </source>
</evidence>
<feature type="signal peptide" evidence="1">
    <location>
        <begin position="1"/>
        <end position="27"/>
    </location>
</feature>
<gene>
    <name evidence="2" type="ORF">B0I31_101689</name>
</gene>
<protein>
    <recommendedName>
        <fullName evidence="4">Peptidase inhibitor family I36</fullName>
    </recommendedName>
</protein>
<dbReference type="OrthoDB" id="3698091at2"/>
<keyword evidence="1" id="KW-0732">Signal</keyword>
<keyword evidence="3" id="KW-1185">Reference proteome</keyword>
<evidence type="ECO:0000256" key="1">
    <source>
        <dbReference type="SAM" id="SignalP"/>
    </source>
</evidence>
<feature type="chain" id="PRO_5015105925" description="Peptidase inhibitor family I36" evidence="1">
    <location>
        <begin position="28"/>
        <end position="122"/>
    </location>
</feature>
<accession>A0A2P8IJ59</accession>
<dbReference type="EMBL" id="PYAX01000001">
    <property type="protein sequence ID" value="PSL58471.1"/>
    <property type="molecule type" value="Genomic_DNA"/>
</dbReference>
<evidence type="ECO:0000313" key="2">
    <source>
        <dbReference type="EMBL" id="PSL58471.1"/>
    </source>
</evidence>
<sequence length="122" mass="13405">MKRFGAVLATLFSVLAIVVFVNPSAHASNSSTSGCTNVYIEYETVSATVRYVHWVESRNVCGPYPGHYQTAGVNDIDRNPILNHRVYIYANYNRGGCIRGTGWRNDGGGNYYNMGSTCTLIA</sequence>
<dbReference type="AlphaFoldDB" id="A0A2P8IJ59"/>
<comment type="caution">
    <text evidence="2">The sequence shown here is derived from an EMBL/GenBank/DDBJ whole genome shotgun (WGS) entry which is preliminary data.</text>
</comment>
<dbReference type="PROSITE" id="PS51257">
    <property type="entry name" value="PROKAR_LIPOPROTEIN"/>
    <property type="match status" value="1"/>
</dbReference>
<dbReference type="RefSeq" id="WP_146173713.1">
    <property type="nucleotide sequence ID" value="NZ_PYAX01000001.1"/>
</dbReference>
<reference evidence="2 3" key="1">
    <citation type="submission" date="2018-03" db="EMBL/GenBank/DDBJ databases">
        <title>Genomic Encyclopedia of Type Strains, Phase III (KMG-III): the genomes of soil and plant-associated and newly described type strains.</title>
        <authorList>
            <person name="Whitman W."/>
        </authorList>
    </citation>
    <scope>NUCLEOTIDE SEQUENCE [LARGE SCALE GENOMIC DNA]</scope>
    <source>
        <strain evidence="2 3">CGMCC 4.7097</strain>
    </source>
</reference>